<dbReference type="Gene3D" id="1.25.40.10">
    <property type="entry name" value="Tetratricopeptide repeat domain"/>
    <property type="match status" value="4"/>
</dbReference>
<dbReference type="KEGG" id="ccp:CHC_T00000889001"/>
<evidence type="ECO:0000256" key="1">
    <source>
        <dbReference type="ARBA" id="ARBA00022737"/>
    </source>
</evidence>
<feature type="region of interest" description="Disordered" evidence="3">
    <location>
        <begin position="212"/>
        <end position="258"/>
    </location>
</feature>
<dbReference type="Gramene" id="CDF40902">
    <property type="protein sequence ID" value="CDF40902"/>
    <property type="gene ID" value="CHC_T00000889001"/>
</dbReference>
<dbReference type="PANTHER" id="PTHR47447:SF17">
    <property type="entry name" value="OS12G0638900 PROTEIN"/>
    <property type="match status" value="1"/>
</dbReference>
<dbReference type="STRING" id="2769.R7QQY5"/>
<gene>
    <name evidence="4" type="ORF">CHC_T00000889001</name>
</gene>
<evidence type="ECO:0000313" key="5">
    <source>
        <dbReference type="Proteomes" id="UP000012073"/>
    </source>
</evidence>
<dbReference type="EMBL" id="HG002266">
    <property type="protein sequence ID" value="CDF40902.1"/>
    <property type="molecule type" value="Genomic_DNA"/>
</dbReference>
<keyword evidence="1" id="KW-0677">Repeat</keyword>
<dbReference type="Pfam" id="PF01535">
    <property type="entry name" value="PPR"/>
    <property type="match status" value="3"/>
</dbReference>
<feature type="repeat" description="PPR" evidence="2">
    <location>
        <begin position="24"/>
        <end position="58"/>
    </location>
</feature>
<dbReference type="AlphaFoldDB" id="R7QQY5"/>
<protein>
    <submittedName>
        <fullName evidence="4">Uncharacterized protein</fullName>
    </submittedName>
</protein>
<evidence type="ECO:0000313" key="4">
    <source>
        <dbReference type="EMBL" id="CDF40902.1"/>
    </source>
</evidence>
<dbReference type="Pfam" id="PF13812">
    <property type="entry name" value="PPR_3"/>
    <property type="match status" value="1"/>
</dbReference>
<feature type="repeat" description="PPR" evidence="2">
    <location>
        <begin position="59"/>
        <end position="93"/>
    </location>
</feature>
<sequence>MWSYVSASAPRKAVDLFQEIDSPNVECFTTLAKAYSIMRKPDQAIAIIPKMRRQGVQPNIRTYNALIASCVRGGKLAKARQLFSEMLVDEIRPNAVSWNIIINWHVQQNSGPKRLADALQAFSDMKASGVSPTVVTFTTIMKAYAKSGLLNKAEEVFAEIKQSLPVKVDTNVYNTLLSAYASKLDWRRCLELLDEMDGFYVSDGLSLTGRLGREGENDDVKSVPSHSQSFSTRRPWLSDDEEGESFGSGSSQGIPFSARLPDLDDEHERCKPDEISYSLAVKACASAGRPDIARELFDEMMERGFYPPPSPAVVSLMAGYAKIGNLSESFAILKSLKSWGVFPEERMLSSLMHGCLMADQPSLALSVYAKFKSAKYSADVVTHTLLLKSYGMLGELDKAFNVLKGMKSSDRVAQPNIVTYNTLIEICLRSGRRDFALKALDLLLEDKRAVRAIDRNTFAALSVPVLDDYDSAAEKSSGLGGIGEPALYGTDLKDGKDRPLANIEIDPQRDLEYFVDVLKKIRNGPAYPSGTFYRAFLITCEACEEWDLGARLVKEREMGDFVVGKRDRKMIRALEDAFRARSVSAT</sequence>
<reference evidence="5" key="1">
    <citation type="journal article" date="2013" name="Proc. Natl. Acad. Sci. U.S.A.">
        <title>Genome structure and metabolic features in the red seaweed Chondrus crispus shed light on evolution of the Archaeplastida.</title>
        <authorList>
            <person name="Collen J."/>
            <person name="Porcel B."/>
            <person name="Carre W."/>
            <person name="Ball S.G."/>
            <person name="Chaparro C."/>
            <person name="Tonon T."/>
            <person name="Barbeyron T."/>
            <person name="Michel G."/>
            <person name="Noel B."/>
            <person name="Valentin K."/>
            <person name="Elias M."/>
            <person name="Artiguenave F."/>
            <person name="Arun A."/>
            <person name="Aury J.M."/>
            <person name="Barbosa-Neto J.F."/>
            <person name="Bothwell J.H."/>
            <person name="Bouget F.Y."/>
            <person name="Brillet L."/>
            <person name="Cabello-Hurtado F."/>
            <person name="Capella-Gutierrez S."/>
            <person name="Charrier B."/>
            <person name="Cladiere L."/>
            <person name="Cock J.M."/>
            <person name="Coelho S.M."/>
            <person name="Colleoni C."/>
            <person name="Czjzek M."/>
            <person name="Da Silva C."/>
            <person name="Delage L."/>
            <person name="Denoeud F."/>
            <person name="Deschamps P."/>
            <person name="Dittami S.M."/>
            <person name="Gabaldon T."/>
            <person name="Gachon C.M."/>
            <person name="Groisillier A."/>
            <person name="Herve C."/>
            <person name="Jabbari K."/>
            <person name="Katinka M."/>
            <person name="Kloareg B."/>
            <person name="Kowalczyk N."/>
            <person name="Labadie K."/>
            <person name="Leblanc C."/>
            <person name="Lopez P.J."/>
            <person name="McLachlan D.H."/>
            <person name="Meslet-Cladiere L."/>
            <person name="Moustafa A."/>
            <person name="Nehr Z."/>
            <person name="Nyvall Collen P."/>
            <person name="Panaud O."/>
            <person name="Partensky F."/>
            <person name="Poulain J."/>
            <person name="Rensing S.A."/>
            <person name="Rousvoal S."/>
            <person name="Samson G."/>
            <person name="Symeonidi A."/>
            <person name="Weissenbach J."/>
            <person name="Zambounis A."/>
            <person name="Wincker P."/>
            <person name="Boyen C."/>
        </authorList>
    </citation>
    <scope>NUCLEOTIDE SEQUENCE [LARGE SCALE GENOMIC DNA]</scope>
    <source>
        <strain evidence="5">cv. Stackhouse</strain>
    </source>
</reference>
<evidence type="ECO:0000256" key="3">
    <source>
        <dbReference type="SAM" id="MobiDB-lite"/>
    </source>
</evidence>
<name>R7QQY5_CHOCR</name>
<feature type="repeat" description="PPR" evidence="2">
    <location>
        <begin position="379"/>
        <end position="413"/>
    </location>
</feature>
<dbReference type="Proteomes" id="UP000012073">
    <property type="component" value="Unassembled WGS sequence"/>
</dbReference>
<dbReference type="GeneID" id="17318915"/>
<accession>R7QQY5</accession>
<feature type="compositionally biased region" description="Basic and acidic residues" evidence="3">
    <location>
        <begin position="212"/>
        <end position="221"/>
    </location>
</feature>
<dbReference type="NCBIfam" id="TIGR00756">
    <property type="entry name" value="PPR"/>
    <property type="match status" value="4"/>
</dbReference>
<dbReference type="InterPro" id="IPR011990">
    <property type="entry name" value="TPR-like_helical_dom_sf"/>
</dbReference>
<proteinExistence type="predicted"/>
<feature type="repeat" description="PPR" evidence="2">
    <location>
        <begin position="416"/>
        <end position="450"/>
    </location>
</feature>
<dbReference type="RefSeq" id="XP_005711196.1">
    <property type="nucleotide sequence ID" value="XM_005711139.1"/>
</dbReference>
<dbReference type="OrthoDB" id="5167at2759"/>
<keyword evidence="5" id="KW-1185">Reference proteome</keyword>
<dbReference type="PROSITE" id="PS51375">
    <property type="entry name" value="PPR"/>
    <property type="match status" value="7"/>
</dbReference>
<dbReference type="Pfam" id="PF13041">
    <property type="entry name" value="PPR_2"/>
    <property type="match status" value="1"/>
</dbReference>
<feature type="repeat" description="PPR" evidence="2">
    <location>
        <begin position="94"/>
        <end position="132"/>
    </location>
</feature>
<dbReference type="PhylomeDB" id="R7QQY5"/>
<feature type="repeat" description="PPR" evidence="2">
    <location>
        <begin position="133"/>
        <end position="163"/>
    </location>
</feature>
<dbReference type="InterPro" id="IPR002885">
    <property type="entry name" value="PPR_rpt"/>
</dbReference>
<evidence type="ECO:0000256" key="2">
    <source>
        <dbReference type="PROSITE-ProRule" id="PRU00708"/>
    </source>
</evidence>
<dbReference type="OMA" id="CEACEEW"/>
<dbReference type="Pfam" id="PF12854">
    <property type="entry name" value="PPR_1"/>
    <property type="match status" value="1"/>
</dbReference>
<feature type="repeat" description="PPR" evidence="2">
    <location>
        <begin position="273"/>
        <end position="307"/>
    </location>
</feature>
<organism evidence="4 5">
    <name type="scientific">Chondrus crispus</name>
    <name type="common">Carrageen Irish moss</name>
    <name type="synonym">Polymorpha crispa</name>
    <dbReference type="NCBI Taxonomy" id="2769"/>
    <lineage>
        <taxon>Eukaryota</taxon>
        <taxon>Rhodophyta</taxon>
        <taxon>Florideophyceae</taxon>
        <taxon>Rhodymeniophycidae</taxon>
        <taxon>Gigartinales</taxon>
        <taxon>Gigartinaceae</taxon>
        <taxon>Chondrus</taxon>
    </lineage>
</organism>
<dbReference type="PANTHER" id="PTHR47447">
    <property type="entry name" value="OS03G0856100 PROTEIN"/>
    <property type="match status" value="1"/>
</dbReference>